<dbReference type="PROSITE" id="PS51719">
    <property type="entry name" value="G_SEPTIN"/>
    <property type="match status" value="1"/>
</dbReference>
<feature type="compositionally biased region" description="Low complexity" evidence="2">
    <location>
        <begin position="40"/>
        <end position="65"/>
    </location>
</feature>
<feature type="compositionally biased region" description="Acidic residues" evidence="2">
    <location>
        <begin position="439"/>
        <end position="451"/>
    </location>
</feature>
<sequence length="585" mass="64746">MATPRPRTPGKSQPPPLPTDALPAITENGNRASLNAISTNNNNNNNNNNNSNLDATSRRSSLGFLRRSKSTEPLSERKGSGSSKISKRMKEQMKEEELRRQRESIPQQAPRLPDLAPTPRMQTFGGEERPASLAVPISATESRASSSHHSLPASGFAPAVVDPYARTESMTHRGRYSYASSAVSTINSPRRLRRRKDPTPYNLLVVGAKNSGKTSFLNFLRKSLALPPNKHPIRSQEEILEEINSSSNPNFKSHYLETEIEGERVGLTLWDSEGLEKNVADLQLREITAFLESKFEDTLAEEMKVIRSPGARDTHIHCVFLILDPVRLDANLAAADKAAEKANGNFSVSHATSILDEDLDLQVLRVMQGKTAVVPVISKADTITTAHMAYLKKAVWEGLKQARIDPLEVLILEETEDDESEPSLAEKDEDEAAEHSEDGEAEAEAVTDAEPAEGPVTTPLPRSPPRPQHRANNSISITSTAEVPFIPLSILSPDPHSLDSPDLPVGRHFPWGFADPYNPEHCDFVKLKESVFKEWRAELRETSRELCYERWRTSRLNINNGLPKKPSNNTGRFGPPPTSSGRITR</sequence>
<proteinExistence type="inferred from homology"/>
<name>A0A0U1LIM1_TALIS</name>
<keyword evidence="5" id="KW-1185">Reference proteome</keyword>
<dbReference type="STRING" id="28573.A0A0U1LIM1"/>
<dbReference type="OMA" id="IGRQFPW"/>
<dbReference type="Gene3D" id="3.40.50.300">
    <property type="entry name" value="P-loop containing nucleotide triphosphate hydrolases"/>
    <property type="match status" value="1"/>
</dbReference>
<dbReference type="FunFam" id="3.40.50.300:FF:001827">
    <property type="entry name" value="Septin"/>
    <property type="match status" value="1"/>
</dbReference>
<accession>A0A0U1LIM1</accession>
<dbReference type="OrthoDB" id="5337438at2759"/>
<dbReference type="SUPFAM" id="SSF52540">
    <property type="entry name" value="P-loop containing nucleoside triphosphate hydrolases"/>
    <property type="match status" value="1"/>
</dbReference>
<feature type="region of interest" description="Disordered" evidence="2">
    <location>
        <begin position="558"/>
        <end position="585"/>
    </location>
</feature>
<evidence type="ECO:0000256" key="2">
    <source>
        <dbReference type="SAM" id="MobiDB-lite"/>
    </source>
</evidence>
<evidence type="ECO:0000256" key="1">
    <source>
        <dbReference type="RuleBase" id="RU004560"/>
    </source>
</evidence>
<keyword evidence="1" id="KW-0547">Nucleotide-binding</keyword>
<dbReference type="InterPro" id="IPR030379">
    <property type="entry name" value="G_SEPTIN_dom"/>
</dbReference>
<feature type="compositionally biased region" description="Acidic residues" evidence="2">
    <location>
        <begin position="413"/>
        <end position="432"/>
    </location>
</feature>
<feature type="domain" description="Septin-type G" evidence="3">
    <location>
        <begin position="197"/>
        <end position="558"/>
    </location>
</feature>
<evidence type="ECO:0000259" key="3">
    <source>
        <dbReference type="PROSITE" id="PS51719"/>
    </source>
</evidence>
<feature type="compositionally biased region" description="Polar residues" evidence="2">
    <location>
        <begin position="558"/>
        <end position="571"/>
    </location>
</feature>
<reference evidence="4 5" key="1">
    <citation type="submission" date="2015-04" db="EMBL/GenBank/DDBJ databases">
        <authorList>
            <person name="Syromyatnikov M.Y."/>
            <person name="Popov V.N."/>
        </authorList>
    </citation>
    <scope>NUCLEOTIDE SEQUENCE [LARGE SCALE GENOMIC DNA]</scope>
    <source>
        <strain evidence="4">WF-38-12</strain>
    </source>
</reference>
<gene>
    <name evidence="4" type="ORF">PISL3812_00191</name>
</gene>
<dbReference type="Pfam" id="PF00735">
    <property type="entry name" value="Septin"/>
    <property type="match status" value="3"/>
</dbReference>
<dbReference type="PANTHER" id="PTHR18884">
    <property type="entry name" value="SEPTIN"/>
    <property type="match status" value="1"/>
</dbReference>
<feature type="region of interest" description="Disordered" evidence="2">
    <location>
        <begin position="413"/>
        <end position="478"/>
    </location>
</feature>
<evidence type="ECO:0000313" key="5">
    <source>
        <dbReference type="Proteomes" id="UP000054383"/>
    </source>
</evidence>
<protein>
    <submittedName>
        <fullName evidence="4">Septin-5</fullName>
    </submittedName>
</protein>
<keyword evidence="1" id="KW-0342">GTP-binding</keyword>
<evidence type="ECO:0000313" key="4">
    <source>
        <dbReference type="EMBL" id="CRG82845.1"/>
    </source>
</evidence>
<dbReference type="GO" id="GO:0005525">
    <property type="term" value="F:GTP binding"/>
    <property type="evidence" value="ECO:0007669"/>
    <property type="project" value="UniProtKB-KW"/>
</dbReference>
<dbReference type="EMBL" id="CVMT01000001">
    <property type="protein sequence ID" value="CRG82845.1"/>
    <property type="molecule type" value="Genomic_DNA"/>
</dbReference>
<feature type="compositionally biased region" description="Basic and acidic residues" evidence="2">
    <location>
        <begin position="88"/>
        <end position="103"/>
    </location>
</feature>
<comment type="similarity">
    <text evidence="1">Belongs to the TRAFAC class TrmE-Era-EngA-EngB-Septin-like GTPase superfamily. Septin GTPase family.</text>
</comment>
<dbReference type="Proteomes" id="UP000054383">
    <property type="component" value="Unassembled WGS sequence"/>
</dbReference>
<dbReference type="AlphaFoldDB" id="A0A0U1LIM1"/>
<feature type="compositionally biased region" description="Polar residues" evidence="2">
    <location>
        <begin position="139"/>
        <end position="149"/>
    </location>
</feature>
<dbReference type="InterPro" id="IPR027417">
    <property type="entry name" value="P-loop_NTPase"/>
</dbReference>
<feature type="compositionally biased region" description="Polar residues" evidence="2">
    <location>
        <begin position="27"/>
        <end position="39"/>
    </location>
</feature>
<organism evidence="4 5">
    <name type="scientific">Talaromyces islandicus</name>
    <name type="common">Penicillium islandicum</name>
    <dbReference type="NCBI Taxonomy" id="28573"/>
    <lineage>
        <taxon>Eukaryota</taxon>
        <taxon>Fungi</taxon>
        <taxon>Dikarya</taxon>
        <taxon>Ascomycota</taxon>
        <taxon>Pezizomycotina</taxon>
        <taxon>Eurotiomycetes</taxon>
        <taxon>Eurotiomycetidae</taxon>
        <taxon>Eurotiales</taxon>
        <taxon>Trichocomaceae</taxon>
        <taxon>Talaromyces</taxon>
        <taxon>Talaromyces sect. Islandici</taxon>
    </lineage>
</organism>
<feature type="region of interest" description="Disordered" evidence="2">
    <location>
        <begin position="1"/>
        <end position="152"/>
    </location>
</feature>